<protein>
    <submittedName>
        <fullName evidence="1">Uncharacterized protein</fullName>
    </submittedName>
</protein>
<keyword evidence="2" id="KW-1185">Reference proteome</keyword>
<gene>
    <name evidence="1" type="ORF">K0U00_48875</name>
</gene>
<evidence type="ECO:0000313" key="2">
    <source>
        <dbReference type="Proteomes" id="UP001519887"/>
    </source>
</evidence>
<evidence type="ECO:0000313" key="1">
    <source>
        <dbReference type="EMBL" id="MBW7461992.1"/>
    </source>
</evidence>
<reference evidence="1 2" key="1">
    <citation type="submission" date="2021-07" db="EMBL/GenBank/DDBJ databases">
        <title>Paenibacillus radiodurans sp. nov., isolated from the southeastern edge of Tengger Desert.</title>
        <authorList>
            <person name="Zhang G."/>
        </authorList>
    </citation>
    <scope>NUCLEOTIDE SEQUENCE [LARGE SCALE GENOMIC DNA]</scope>
    <source>
        <strain evidence="1 2">CCM 7311</strain>
    </source>
</reference>
<comment type="caution">
    <text evidence="1">The sequence shown here is derived from an EMBL/GenBank/DDBJ whole genome shotgun (WGS) entry which is preliminary data.</text>
</comment>
<name>A0ABS7CM10_9BACL</name>
<accession>A0ABS7CM10</accession>
<feature type="non-terminal residue" evidence="1">
    <location>
        <position position="1"/>
    </location>
</feature>
<dbReference type="Proteomes" id="UP001519887">
    <property type="component" value="Unassembled WGS sequence"/>
</dbReference>
<proteinExistence type="predicted"/>
<organism evidence="1 2">
    <name type="scientific">Paenibacillus sepulcri</name>
    <dbReference type="NCBI Taxonomy" id="359917"/>
    <lineage>
        <taxon>Bacteria</taxon>
        <taxon>Bacillati</taxon>
        <taxon>Bacillota</taxon>
        <taxon>Bacilli</taxon>
        <taxon>Bacillales</taxon>
        <taxon>Paenibacillaceae</taxon>
        <taxon>Paenibacillus</taxon>
    </lineage>
</organism>
<dbReference type="EMBL" id="JAHZIK010003474">
    <property type="protein sequence ID" value="MBW7461992.1"/>
    <property type="molecule type" value="Genomic_DNA"/>
</dbReference>
<sequence length="64" mass="7228">AAGPRCRRRNKFCILLVPIAQCPGLEWTSTGQQAKRIRRIGSINWENQKKAKLQDRTSGNEGGY</sequence>